<dbReference type="InterPro" id="IPR006047">
    <property type="entry name" value="GH13_cat_dom"/>
</dbReference>
<dbReference type="InterPro" id="IPR037439">
    <property type="entry name" value="Branching_enzy"/>
</dbReference>
<keyword evidence="5 10" id="KW-0321">Glycogen metabolism</keyword>
<evidence type="ECO:0000256" key="4">
    <source>
        <dbReference type="ARBA" id="ARBA00009000"/>
    </source>
</evidence>
<keyword evidence="6 10" id="KW-0328">Glycosyltransferase</keyword>
<evidence type="ECO:0000256" key="2">
    <source>
        <dbReference type="ARBA" id="ARBA00002953"/>
    </source>
</evidence>
<evidence type="ECO:0000256" key="6">
    <source>
        <dbReference type="ARBA" id="ARBA00022676"/>
    </source>
</evidence>
<dbReference type="AlphaFoldDB" id="A0A3D9S6U3"/>
<feature type="active site" description="Proton donor" evidence="10 11">
    <location>
        <position position="365"/>
    </location>
</feature>
<gene>
    <name evidence="10" type="primary">glgB</name>
    <name evidence="13" type="ORF">A8990_108192</name>
</gene>
<dbReference type="NCBIfam" id="NF008967">
    <property type="entry name" value="PRK12313.1"/>
    <property type="match status" value="1"/>
</dbReference>
<evidence type="ECO:0000259" key="12">
    <source>
        <dbReference type="SMART" id="SM00642"/>
    </source>
</evidence>
<dbReference type="Pfam" id="PF00128">
    <property type="entry name" value="Alpha-amylase"/>
    <property type="match status" value="1"/>
</dbReference>
<organism evidence="13 14">
    <name type="scientific">Paenibacillus taihuensis</name>
    <dbReference type="NCBI Taxonomy" id="1156355"/>
    <lineage>
        <taxon>Bacteria</taxon>
        <taxon>Bacillati</taxon>
        <taxon>Bacillota</taxon>
        <taxon>Bacilli</taxon>
        <taxon>Bacillales</taxon>
        <taxon>Paenibacillaceae</taxon>
        <taxon>Paenibacillus</taxon>
    </lineage>
</organism>
<dbReference type="InterPro" id="IPR044143">
    <property type="entry name" value="GlgB_N_E_set_prok"/>
</dbReference>
<dbReference type="GO" id="GO:0003844">
    <property type="term" value="F:1,4-alpha-glucan branching enzyme activity"/>
    <property type="evidence" value="ECO:0007669"/>
    <property type="project" value="UniProtKB-UniRule"/>
</dbReference>
<comment type="similarity">
    <text evidence="4 10">Belongs to the glycosyl hydrolase 13 family. GlgB subfamily.</text>
</comment>
<dbReference type="CDD" id="cd02855">
    <property type="entry name" value="E_set_GBE_prok_N"/>
    <property type="match status" value="1"/>
</dbReference>
<dbReference type="PANTHER" id="PTHR43651">
    <property type="entry name" value="1,4-ALPHA-GLUCAN-BRANCHING ENZYME"/>
    <property type="match status" value="1"/>
</dbReference>
<evidence type="ECO:0000256" key="3">
    <source>
        <dbReference type="ARBA" id="ARBA00004964"/>
    </source>
</evidence>
<dbReference type="EC" id="2.4.1.18" evidence="10"/>
<dbReference type="EMBL" id="QTTN01000008">
    <property type="protein sequence ID" value="REE88695.1"/>
    <property type="molecule type" value="Genomic_DNA"/>
</dbReference>
<evidence type="ECO:0000256" key="9">
    <source>
        <dbReference type="ARBA" id="ARBA00023277"/>
    </source>
</evidence>
<dbReference type="Pfam" id="PF02806">
    <property type="entry name" value="Alpha-amylase_C"/>
    <property type="match status" value="1"/>
</dbReference>
<evidence type="ECO:0000313" key="13">
    <source>
        <dbReference type="EMBL" id="REE88695.1"/>
    </source>
</evidence>
<keyword evidence="7 10" id="KW-0808">Transferase</keyword>
<dbReference type="GO" id="GO:0005978">
    <property type="term" value="P:glycogen biosynthetic process"/>
    <property type="evidence" value="ECO:0007669"/>
    <property type="project" value="UniProtKB-UniRule"/>
</dbReference>
<sequence length="648" mass="74425">MANAAAIGLSARDLYLFNKGNYFHSYRTLGAHPVQQGGKAGVRFTVWAPNAKQVCVAGSFNEWNSSGHRMERIGETGVWSLVIPDIGPGAVYKYEIITTDDKRLLKSDPYAFAAELRPSTASIVTELFDYNWNDGDWHQRKLEDSPYHEPMLIYEVHLGSWRNDGKELFWTYEQMADELVDYVVRMKYTHIELLPITEHPLDQSWGYQATGYYAATSRYGTPKQLKMLVDRCHQKGIGVILDWVPGHFCKDDHGLREFDGTPIYEGKDWKRAEKPLWGTLAFDFGCTEVQSFLISNAIYWMEVFHVDGLRVDAVASMIDLHFDKPPELYTYNVFGGTENTDALRFLKRLNEVVFQYYPNALMIAEDSSAWPAVTSPTYMGGLGFNFKWNMGWMNDMLRYMALDPNERMRHHNLVTFSLMYAFSENYVLPLSHDEVVHGKRSLLNKMSGTYEQKFAQLRLFYGYWMSHPGKKLLFMGGEWGQFDEWKDAESLDWMLLDYELHGAMHNYVTSLNDRYGKTPSLWERDCDPGGFEWIDVHNAAQSVVVFMRRGHAADEFSIVICNFSYHHHPEYRIGVPKPGRYRTALHSEAAAFGGSVSTAGSTKVYHSSKTPWHGRPCSVTLDLPPLSFQLLVFARGEPRRIHEEAVLH</sequence>
<dbReference type="SUPFAM" id="SSF51011">
    <property type="entry name" value="Glycosyl hydrolase domain"/>
    <property type="match status" value="1"/>
</dbReference>
<dbReference type="InterPro" id="IPR013780">
    <property type="entry name" value="Glyco_hydro_b"/>
</dbReference>
<dbReference type="InterPro" id="IPR006407">
    <property type="entry name" value="GlgB"/>
</dbReference>
<dbReference type="PIRSF" id="PIRSF000463">
    <property type="entry name" value="GlgB"/>
    <property type="match status" value="1"/>
</dbReference>
<comment type="function">
    <text evidence="2 10">Catalyzes the formation of the alpha-1,6-glucosidic linkages in glycogen by scission of a 1,4-alpha-linked oligosaccharide from growing alpha-1,4-glucan chains and the subsequent attachment of the oligosaccharide to the alpha-1,6 position.</text>
</comment>
<dbReference type="GO" id="GO:0043169">
    <property type="term" value="F:cation binding"/>
    <property type="evidence" value="ECO:0007669"/>
    <property type="project" value="InterPro"/>
</dbReference>
<dbReference type="Gene3D" id="3.20.20.80">
    <property type="entry name" value="Glycosidases"/>
    <property type="match status" value="1"/>
</dbReference>
<dbReference type="Proteomes" id="UP000256304">
    <property type="component" value="Unassembled WGS sequence"/>
</dbReference>
<dbReference type="InterPro" id="IPR017853">
    <property type="entry name" value="GH"/>
</dbReference>
<evidence type="ECO:0000313" key="14">
    <source>
        <dbReference type="Proteomes" id="UP000256304"/>
    </source>
</evidence>
<feature type="domain" description="Glycosyl hydrolase family 13 catalytic" evidence="12">
    <location>
        <begin position="155"/>
        <end position="505"/>
    </location>
</feature>
<evidence type="ECO:0000256" key="7">
    <source>
        <dbReference type="ARBA" id="ARBA00022679"/>
    </source>
</evidence>
<protein>
    <recommendedName>
        <fullName evidence="10">1,4-alpha-glucan branching enzyme GlgB</fullName>
        <ecNumber evidence="10">2.4.1.18</ecNumber>
    </recommendedName>
    <alternativeName>
        <fullName evidence="10">1,4-alpha-D-glucan:1,4-alpha-D-glucan 6-glucosyl-transferase</fullName>
    </alternativeName>
    <alternativeName>
        <fullName evidence="10">Alpha-(1-&gt;4)-glucan branching enzyme</fullName>
    </alternativeName>
    <alternativeName>
        <fullName evidence="10">Glycogen branching enzyme</fullName>
        <shortName evidence="10">BE</shortName>
    </alternativeName>
</protein>
<dbReference type="InterPro" id="IPR013783">
    <property type="entry name" value="Ig-like_fold"/>
</dbReference>
<proteinExistence type="inferred from homology"/>
<evidence type="ECO:0000256" key="8">
    <source>
        <dbReference type="ARBA" id="ARBA00023056"/>
    </source>
</evidence>
<comment type="catalytic activity">
    <reaction evidence="1 10">
        <text>Transfers a segment of a (1-&gt;4)-alpha-D-glucan chain to a primary hydroxy group in a similar glucan chain.</text>
        <dbReference type="EC" id="2.4.1.18"/>
    </reaction>
</comment>
<dbReference type="CDD" id="cd11322">
    <property type="entry name" value="AmyAc_Glg_BE"/>
    <property type="match status" value="1"/>
</dbReference>
<dbReference type="HAMAP" id="MF_00685">
    <property type="entry name" value="GlgB"/>
    <property type="match status" value="1"/>
</dbReference>
<dbReference type="FunFam" id="2.60.40.10:FF:000169">
    <property type="entry name" value="1,4-alpha-glucan branching enzyme GlgB"/>
    <property type="match status" value="1"/>
</dbReference>
<dbReference type="InterPro" id="IPR014756">
    <property type="entry name" value="Ig_E-set"/>
</dbReference>
<dbReference type="FunFam" id="3.20.20.80:FF:000003">
    <property type="entry name" value="1,4-alpha-glucan branching enzyme GlgB"/>
    <property type="match status" value="1"/>
</dbReference>
<dbReference type="InterPro" id="IPR004193">
    <property type="entry name" value="Glyco_hydro_13_N"/>
</dbReference>
<dbReference type="NCBIfam" id="TIGR01515">
    <property type="entry name" value="branching_enzym"/>
    <property type="match status" value="1"/>
</dbReference>
<dbReference type="SUPFAM" id="SSF81296">
    <property type="entry name" value="E set domains"/>
    <property type="match status" value="1"/>
</dbReference>
<feature type="active site" description="Nucleophile" evidence="10 11">
    <location>
        <position position="312"/>
    </location>
</feature>
<dbReference type="RefSeq" id="WP_116188784.1">
    <property type="nucleotide sequence ID" value="NZ_QTTN01000008.1"/>
</dbReference>
<dbReference type="GO" id="GO:0005829">
    <property type="term" value="C:cytosol"/>
    <property type="evidence" value="ECO:0007669"/>
    <property type="project" value="TreeGrafter"/>
</dbReference>
<evidence type="ECO:0000256" key="5">
    <source>
        <dbReference type="ARBA" id="ARBA00022600"/>
    </source>
</evidence>
<dbReference type="Gene3D" id="2.60.40.1180">
    <property type="entry name" value="Golgi alpha-mannosidase II"/>
    <property type="match status" value="1"/>
</dbReference>
<dbReference type="Gene3D" id="2.60.40.10">
    <property type="entry name" value="Immunoglobulins"/>
    <property type="match status" value="1"/>
</dbReference>
<dbReference type="PANTHER" id="PTHR43651:SF3">
    <property type="entry name" value="1,4-ALPHA-GLUCAN-BRANCHING ENZYME"/>
    <property type="match status" value="1"/>
</dbReference>
<dbReference type="UniPathway" id="UPA00164"/>
<dbReference type="GO" id="GO:0004553">
    <property type="term" value="F:hydrolase activity, hydrolyzing O-glycosyl compounds"/>
    <property type="evidence" value="ECO:0007669"/>
    <property type="project" value="InterPro"/>
</dbReference>
<dbReference type="SUPFAM" id="SSF51445">
    <property type="entry name" value="(Trans)glycosidases"/>
    <property type="match status" value="1"/>
</dbReference>
<comment type="pathway">
    <text evidence="3 10">Glycan biosynthesis; glycogen biosynthesis.</text>
</comment>
<comment type="subunit">
    <text evidence="10">Monomer.</text>
</comment>
<name>A0A3D9S6U3_9BACL</name>
<dbReference type="SMART" id="SM00642">
    <property type="entry name" value="Aamy"/>
    <property type="match status" value="1"/>
</dbReference>
<evidence type="ECO:0000256" key="11">
    <source>
        <dbReference type="PIRSR" id="PIRSR000463-1"/>
    </source>
</evidence>
<dbReference type="OrthoDB" id="9800174at2"/>
<keyword evidence="8 10" id="KW-0320">Glycogen biosynthesis</keyword>
<dbReference type="NCBIfam" id="NF003811">
    <property type="entry name" value="PRK05402.1"/>
    <property type="match status" value="1"/>
</dbReference>
<comment type="caution">
    <text evidence="13">The sequence shown here is derived from an EMBL/GenBank/DDBJ whole genome shotgun (WGS) entry which is preliminary data.</text>
</comment>
<dbReference type="Pfam" id="PF02922">
    <property type="entry name" value="CBM_48"/>
    <property type="match status" value="1"/>
</dbReference>
<accession>A0A3D9S6U3</accession>
<dbReference type="FunFam" id="2.60.40.1180:FF:000002">
    <property type="entry name" value="1,4-alpha-glucan branching enzyme GlgB"/>
    <property type="match status" value="1"/>
</dbReference>
<evidence type="ECO:0000256" key="1">
    <source>
        <dbReference type="ARBA" id="ARBA00000826"/>
    </source>
</evidence>
<keyword evidence="9 10" id="KW-0119">Carbohydrate metabolism</keyword>
<keyword evidence="14" id="KW-1185">Reference proteome</keyword>
<evidence type="ECO:0000256" key="10">
    <source>
        <dbReference type="HAMAP-Rule" id="MF_00685"/>
    </source>
</evidence>
<reference evidence="13 14" key="1">
    <citation type="submission" date="2018-08" db="EMBL/GenBank/DDBJ databases">
        <title>Genomic Encyclopedia of Type Strains, Phase III (KMG-III): the genomes of soil and plant-associated and newly described type strains.</title>
        <authorList>
            <person name="Whitman W."/>
        </authorList>
    </citation>
    <scope>NUCLEOTIDE SEQUENCE [LARGE SCALE GENOMIC DNA]</scope>
    <source>
        <strain evidence="13 14">CGMCC 1.10966</strain>
    </source>
</reference>
<dbReference type="InterPro" id="IPR006048">
    <property type="entry name" value="A-amylase/branching_C"/>
</dbReference>